<keyword evidence="7 9" id="KW-0496">Mitochondrion</keyword>
<feature type="transmembrane region" description="Helical" evidence="7">
    <location>
        <begin position="6"/>
        <end position="23"/>
    </location>
</feature>
<evidence type="ECO:0000256" key="4">
    <source>
        <dbReference type="ARBA" id="ARBA00022692"/>
    </source>
</evidence>
<geneLocation type="mitochondrion" evidence="9"/>
<protein>
    <recommendedName>
        <fullName evidence="7">NADH-ubiquinone oxidoreductase chain 4</fullName>
        <ecNumber evidence="7">7.1.1.2</ecNumber>
    </recommendedName>
</protein>
<dbReference type="PANTHER" id="PTHR43507:SF1">
    <property type="entry name" value="NADH-UBIQUINONE OXIDOREDUCTASE CHAIN 4"/>
    <property type="match status" value="1"/>
</dbReference>
<name>Q9G8V8_RHDSA</name>
<dbReference type="PRINTS" id="PR01437">
    <property type="entry name" value="NUOXDRDTASE4"/>
</dbReference>
<dbReference type="RefSeq" id="NP_066468.1">
    <property type="nucleotide sequence ID" value="NC_002572.1"/>
</dbReference>
<evidence type="ECO:0000256" key="5">
    <source>
        <dbReference type="ARBA" id="ARBA00022989"/>
    </source>
</evidence>
<dbReference type="EC" id="7.1.1.2" evidence="7"/>
<dbReference type="PANTHER" id="PTHR43507">
    <property type="entry name" value="NADH-UBIQUINONE OXIDOREDUCTASE CHAIN 4"/>
    <property type="match status" value="1"/>
</dbReference>
<keyword evidence="7" id="KW-0813">Transport</keyword>
<keyword evidence="7" id="KW-0679">Respiratory chain</keyword>
<feature type="transmembrane region" description="Helical" evidence="7">
    <location>
        <begin position="301"/>
        <end position="323"/>
    </location>
</feature>
<dbReference type="GO" id="GO:0003954">
    <property type="term" value="F:NADH dehydrogenase activity"/>
    <property type="evidence" value="ECO:0007669"/>
    <property type="project" value="TreeGrafter"/>
</dbReference>
<feature type="transmembrane region" description="Helical" evidence="7">
    <location>
        <begin position="167"/>
        <end position="188"/>
    </location>
</feature>
<dbReference type="InterPro" id="IPR001750">
    <property type="entry name" value="ND/Mrp_TM"/>
</dbReference>
<keyword evidence="5 7" id="KW-1133">Transmembrane helix</keyword>
<keyword evidence="9" id="KW-0560">Oxidoreductase</keyword>
<keyword evidence="6 7" id="KW-0472">Membrane</keyword>
<dbReference type="GO" id="GO:0042773">
    <property type="term" value="P:ATP synthesis coupled electron transport"/>
    <property type="evidence" value="ECO:0007669"/>
    <property type="project" value="InterPro"/>
</dbReference>
<dbReference type="Pfam" id="PF00361">
    <property type="entry name" value="Proton_antipo_M"/>
    <property type="match status" value="1"/>
</dbReference>
<feature type="domain" description="NADH:quinone oxidoreductase/Mrp antiporter transmembrane" evidence="8">
    <location>
        <begin position="132"/>
        <end position="418"/>
    </location>
</feature>
<dbReference type="GO" id="GO:0015990">
    <property type="term" value="P:electron transport coupled proton transport"/>
    <property type="evidence" value="ECO:0007669"/>
    <property type="project" value="TreeGrafter"/>
</dbReference>
<evidence type="ECO:0000256" key="6">
    <source>
        <dbReference type="ARBA" id="ARBA00023136"/>
    </source>
</evidence>
<evidence type="ECO:0000256" key="1">
    <source>
        <dbReference type="ARBA" id="ARBA00003257"/>
    </source>
</evidence>
<dbReference type="EMBL" id="AF288090">
    <property type="protein sequence ID" value="AAG17739.1"/>
    <property type="molecule type" value="Genomic_DNA"/>
</dbReference>
<gene>
    <name evidence="9" type="primary">nad4</name>
</gene>
<organism evidence="9">
    <name type="scientific">Rhodomonas salina</name>
    <name type="common">Pyrenomonas salina</name>
    <dbReference type="NCBI Taxonomy" id="3034"/>
    <lineage>
        <taxon>Eukaryota</taxon>
        <taxon>Cryptophyceae</taxon>
        <taxon>Pyrenomonadales</taxon>
        <taxon>Pyrenomonadaceae</taxon>
        <taxon>Rhodomonas</taxon>
    </lineage>
</organism>
<dbReference type="AlphaFoldDB" id="Q9G8V8"/>
<comment type="subcellular location">
    <subcellularLocation>
        <location evidence="2">Membrane</location>
        <topology evidence="2">Multi-pass membrane protein</topology>
    </subcellularLocation>
    <subcellularLocation>
        <location evidence="7">Mitochondrion membrane</location>
        <topology evidence="7">Multi-pass membrane protein</topology>
    </subcellularLocation>
</comment>
<dbReference type="GO" id="GO:0048039">
    <property type="term" value="F:ubiquinone binding"/>
    <property type="evidence" value="ECO:0007669"/>
    <property type="project" value="TreeGrafter"/>
</dbReference>
<keyword evidence="4 7" id="KW-0812">Transmembrane</keyword>
<reference evidence="9" key="1">
    <citation type="submission" date="2000-07" db="EMBL/GenBank/DDBJ databases">
        <title>Algae with secondary chloroplasts have mitochondria that originate from the host.</title>
        <authorList>
            <person name="Burger G."/>
            <person name="Lang B.F."/>
            <person name="Maier U.G."/>
            <person name="McFadden G.I."/>
            <person name="Gray W.M.M.W."/>
        </authorList>
    </citation>
    <scope>NUCLEOTIDE SEQUENCE</scope>
</reference>
<comment type="catalytic activity">
    <reaction evidence="7">
        <text>a ubiquinone + NADH + 5 H(+)(in) = a ubiquinol + NAD(+) + 4 H(+)(out)</text>
        <dbReference type="Rhea" id="RHEA:29091"/>
        <dbReference type="Rhea" id="RHEA-COMP:9565"/>
        <dbReference type="Rhea" id="RHEA-COMP:9566"/>
        <dbReference type="ChEBI" id="CHEBI:15378"/>
        <dbReference type="ChEBI" id="CHEBI:16389"/>
        <dbReference type="ChEBI" id="CHEBI:17976"/>
        <dbReference type="ChEBI" id="CHEBI:57540"/>
        <dbReference type="ChEBI" id="CHEBI:57945"/>
        <dbReference type="EC" id="7.1.1.2"/>
    </reaction>
</comment>
<feature type="transmembrane region" description="Helical" evidence="7">
    <location>
        <begin position="208"/>
        <end position="231"/>
    </location>
</feature>
<keyword evidence="7" id="KW-0830">Ubiquinone</keyword>
<feature type="transmembrane region" description="Helical" evidence="7">
    <location>
        <begin position="113"/>
        <end position="131"/>
    </location>
</feature>
<dbReference type="GO" id="GO:0008137">
    <property type="term" value="F:NADH dehydrogenase (ubiquinone) activity"/>
    <property type="evidence" value="ECO:0007669"/>
    <property type="project" value="UniProtKB-UniRule"/>
</dbReference>
<feature type="transmembrane region" description="Helical" evidence="7">
    <location>
        <begin position="73"/>
        <end position="101"/>
    </location>
</feature>
<dbReference type="InterPro" id="IPR010227">
    <property type="entry name" value="NADH_Q_OxRdtase_chainM/4"/>
</dbReference>
<evidence type="ECO:0000256" key="7">
    <source>
        <dbReference type="RuleBase" id="RU003297"/>
    </source>
</evidence>
<dbReference type="GO" id="GO:0031966">
    <property type="term" value="C:mitochondrial membrane"/>
    <property type="evidence" value="ECO:0007669"/>
    <property type="project" value="UniProtKB-SubCell"/>
</dbReference>
<dbReference type="InterPro" id="IPR003918">
    <property type="entry name" value="NADH_UbQ_OxRdtase"/>
</dbReference>
<accession>Q9G8V8</accession>
<feature type="transmembrane region" description="Helical" evidence="7">
    <location>
        <begin position="238"/>
        <end position="259"/>
    </location>
</feature>
<evidence type="ECO:0000256" key="2">
    <source>
        <dbReference type="ARBA" id="ARBA00004141"/>
    </source>
</evidence>
<comment type="similarity">
    <text evidence="3 7">Belongs to the complex I subunit 4 family.</text>
</comment>
<proteinExistence type="inferred from homology"/>
<evidence type="ECO:0000259" key="8">
    <source>
        <dbReference type="Pfam" id="PF00361"/>
    </source>
</evidence>
<feature type="transmembrane region" description="Helical" evidence="7">
    <location>
        <begin position="395"/>
        <end position="426"/>
    </location>
</feature>
<comment type="function">
    <text evidence="7">Core subunit of the mitochondrial membrane respiratory chain NADH dehydrogenase (Complex I) which catalyzes electron transfer from NADH through the respiratory chain, using ubiquinone as an electron acceptor. Essential for the catalytic activity and assembly of complex I.</text>
</comment>
<feature type="transmembrane region" description="Helical" evidence="7">
    <location>
        <begin position="451"/>
        <end position="472"/>
    </location>
</feature>
<feature type="transmembrane region" description="Helical" evidence="7">
    <location>
        <begin position="35"/>
        <end position="53"/>
    </location>
</feature>
<feature type="transmembrane region" description="Helical" evidence="7">
    <location>
        <begin position="329"/>
        <end position="350"/>
    </location>
</feature>
<feature type="transmembrane region" description="Helical" evidence="7">
    <location>
        <begin position="265"/>
        <end position="289"/>
    </location>
</feature>
<keyword evidence="7" id="KW-0249">Electron transport</keyword>
<feature type="transmembrane region" description="Helical" evidence="7">
    <location>
        <begin position="137"/>
        <end position="155"/>
    </location>
</feature>
<comment type="function">
    <text evidence="1">Core subunit of the mitochondrial membrane respiratory chain NADH dehydrogenase (Complex I) that is believed to belong to the minimal assembly required for catalysis. Complex I functions in the transfer of electrons from NADH to the respiratory chain. The immediate electron acceptor for the enzyme is believed to be ubiquinone.</text>
</comment>
<feature type="transmembrane region" description="Helical" evidence="7">
    <location>
        <begin position="362"/>
        <end position="383"/>
    </location>
</feature>
<dbReference type="GeneID" id="801186"/>
<keyword evidence="7" id="KW-0520">NAD</keyword>
<sequence length="483" mass="55117">MYFSFLSLMILFSLVGVFLVIIIPDKNKVLIKKSAFVCSVFTFVISLLLLLFFDSSSCKFQFVEWLELLIFFNFNLFIGVDGISIFFILLTTFLIPICLLVEWFSKKKNIKEYYVCFLLINIFLIVVFSVLDILIFYIFFESILIPMFLVIGIFGSKTRKIKAAYQFFLYTLLGSVLMLLSIFLIFFEAGSTDFQILLSVKFSEKKQLLLWLAFFISFAIKIPMFPLHIWLPEAHVEAPTAGSVILAGVLLKMGAYGFVRFSLTFFPIASVFFCPLIFVLSLLAVLYTSLTTLRQVDLKKIIAYSSVAHMGLVTIGIFSFNLYGLEGSFLMMISHGFVSSALFLLVGMLYEKHHSRLIKYYGGIAQIMPLYTFFFLFFSVANLGFPGTSSFCAEFLILLGAFQVNTFVATFSSLGMVFSAAYCLWLSNRLLFGQLRVYYVSSYCDLQKKDFAILFPLSFFTLFLGVYPEIFLDYIHASISNLI</sequence>
<evidence type="ECO:0000256" key="3">
    <source>
        <dbReference type="ARBA" id="ARBA00009025"/>
    </source>
</evidence>
<evidence type="ECO:0000313" key="9">
    <source>
        <dbReference type="EMBL" id="AAG17739.1"/>
    </source>
</evidence>
<dbReference type="NCBIfam" id="TIGR01972">
    <property type="entry name" value="NDH_I_M"/>
    <property type="match status" value="1"/>
</dbReference>